<dbReference type="EC" id="5.1.3.29" evidence="4"/>
<protein>
    <submittedName>
        <fullName evidence="4">L-fucose mutarotase</fullName>
        <ecNumber evidence="4">5.1.3.29</ecNumber>
    </submittedName>
</protein>
<dbReference type="InterPro" id="IPR007721">
    <property type="entry name" value="RbsD_FucU"/>
</dbReference>
<comment type="catalytic activity">
    <reaction evidence="3">
        <text>alpha-L-fucose = beta-L-fucose</text>
        <dbReference type="Rhea" id="RHEA:25580"/>
        <dbReference type="ChEBI" id="CHEBI:42548"/>
        <dbReference type="ChEBI" id="CHEBI:42589"/>
        <dbReference type="EC" id="5.1.3.29"/>
    </reaction>
</comment>
<evidence type="ECO:0000256" key="3">
    <source>
        <dbReference type="ARBA" id="ARBA00036324"/>
    </source>
</evidence>
<dbReference type="GO" id="GO:0036373">
    <property type="term" value="F:L-fucose mutarotase activity"/>
    <property type="evidence" value="ECO:0007669"/>
    <property type="project" value="UniProtKB-EC"/>
</dbReference>
<dbReference type="GO" id="GO:0042806">
    <property type="term" value="F:fucose binding"/>
    <property type="evidence" value="ECO:0007669"/>
    <property type="project" value="TreeGrafter"/>
</dbReference>
<sequence length="140" mass="15327">MLKKIPKMLSPDLVHALMQMGHGDEIVLADGNFPGHSLHGRVIRCDGLGIPPLLDAILELLPLDPYAGHQAALMSVVPGDKVVPTIWDTYREVIARHDASAQIAFEERFAFYERARGAYAIVVTGEEALYGNILLKKGVL</sequence>
<dbReference type="PANTHER" id="PTHR31690">
    <property type="entry name" value="FUCOSE MUTAROTASE"/>
    <property type="match status" value="1"/>
</dbReference>
<evidence type="ECO:0000313" key="5">
    <source>
        <dbReference type="Proteomes" id="UP000316968"/>
    </source>
</evidence>
<reference evidence="4 5" key="1">
    <citation type="submission" date="2019-06" db="EMBL/GenBank/DDBJ databases">
        <title>Saccharibacillus brassicae sp. nov., an endophytic bacterium isolated from Chinese cabbage seeds (Brassica pekinensis).</title>
        <authorList>
            <person name="Jiang L."/>
            <person name="Lee J."/>
            <person name="Kim S.W."/>
        </authorList>
    </citation>
    <scope>NUCLEOTIDE SEQUENCE [LARGE SCALE GENOMIC DNA]</scope>
    <source>
        <strain evidence="5">KCTC 43072 / ATSA2</strain>
    </source>
</reference>
<evidence type="ECO:0000313" key="4">
    <source>
        <dbReference type="EMBL" id="QDH21913.1"/>
    </source>
</evidence>
<dbReference type="AlphaFoldDB" id="A0A4Y6UW18"/>
<dbReference type="InterPro" id="IPR050443">
    <property type="entry name" value="RbsD/FucU_mutarotase"/>
</dbReference>
<dbReference type="EMBL" id="CP041217">
    <property type="protein sequence ID" value="QDH21913.1"/>
    <property type="molecule type" value="Genomic_DNA"/>
</dbReference>
<dbReference type="Proteomes" id="UP000316968">
    <property type="component" value="Chromosome"/>
</dbReference>
<keyword evidence="2 4" id="KW-0413">Isomerase</keyword>
<comment type="catalytic activity">
    <reaction evidence="1">
        <text>beta-D-ribopyranose = beta-D-ribofuranose</text>
        <dbReference type="Rhea" id="RHEA:25432"/>
        <dbReference type="ChEBI" id="CHEBI:27476"/>
        <dbReference type="ChEBI" id="CHEBI:47002"/>
        <dbReference type="EC" id="5.4.99.62"/>
    </reaction>
</comment>
<keyword evidence="5" id="KW-1185">Reference proteome</keyword>
<dbReference type="RefSeq" id="WP_141448457.1">
    <property type="nucleotide sequence ID" value="NZ_CBCSAZ010000010.1"/>
</dbReference>
<name>A0A4Y6UW18_SACBS</name>
<dbReference type="GO" id="GO:0062193">
    <property type="term" value="F:D-ribose pyranase activity"/>
    <property type="evidence" value="ECO:0007669"/>
    <property type="project" value="UniProtKB-EC"/>
</dbReference>
<gene>
    <name evidence="4" type="primary">fucU</name>
    <name evidence="4" type="ORF">FFV09_14365</name>
</gene>
<organism evidence="4 5">
    <name type="scientific">Saccharibacillus brassicae</name>
    <dbReference type="NCBI Taxonomy" id="2583377"/>
    <lineage>
        <taxon>Bacteria</taxon>
        <taxon>Bacillati</taxon>
        <taxon>Bacillota</taxon>
        <taxon>Bacilli</taxon>
        <taxon>Bacillales</taxon>
        <taxon>Paenibacillaceae</taxon>
        <taxon>Saccharibacillus</taxon>
    </lineage>
</organism>
<dbReference type="Pfam" id="PF05025">
    <property type="entry name" value="RbsD_FucU"/>
    <property type="match status" value="1"/>
</dbReference>
<dbReference type="KEGG" id="saca:FFV09_14365"/>
<dbReference type="GO" id="GO:0006004">
    <property type="term" value="P:fucose metabolic process"/>
    <property type="evidence" value="ECO:0007669"/>
    <property type="project" value="TreeGrafter"/>
</dbReference>
<evidence type="ECO:0000256" key="2">
    <source>
        <dbReference type="ARBA" id="ARBA00023235"/>
    </source>
</evidence>
<dbReference type="OrthoDB" id="9805009at2"/>
<dbReference type="InterPro" id="IPR023750">
    <property type="entry name" value="RbsD-like_sf"/>
</dbReference>
<evidence type="ECO:0000256" key="1">
    <source>
        <dbReference type="ARBA" id="ARBA00000223"/>
    </source>
</evidence>
<accession>A0A4Y6UW18</accession>
<proteinExistence type="predicted"/>
<dbReference type="NCBIfam" id="NF011949">
    <property type="entry name" value="PRK15420.1"/>
    <property type="match status" value="1"/>
</dbReference>
<dbReference type="SUPFAM" id="SSF102546">
    <property type="entry name" value="RbsD-like"/>
    <property type="match status" value="1"/>
</dbReference>
<dbReference type="Gene3D" id="3.40.1650.10">
    <property type="entry name" value="RbsD-like domain"/>
    <property type="match status" value="1"/>
</dbReference>
<dbReference type="PANTHER" id="PTHR31690:SF4">
    <property type="entry name" value="FUCOSE MUTAROTASE"/>
    <property type="match status" value="1"/>
</dbReference>